<organism evidence="1 2">
    <name type="scientific">Kangiella koreensis (strain DSM 16069 / JCM 12317 / KCTC 12182 / SW-125)</name>
    <dbReference type="NCBI Taxonomy" id="523791"/>
    <lineage>
        <taxon>Bacteria</taxon>
        <taxon>Pseudomonadati</taxon>
        <taxon>Pseudomonadota</taxon>
        <taxon>Gammaproteobacteria</taxon>
        <taxon>Kangiellales</taxon>
        <taxon>Kangiellaceae</taxon>
        <taxon>Kangiella</taxon>
    </lineage>
</organism>
<proteinExistence type="predicted"/>
<dbReference type="RefSeq" id="WP_015781201.1">
    <property type="nucleotide sequence ID" value="NC_013166.1"/>
</dbReference>
<name>C7R7R3_KANKD</name>
<dbReference type="KEGG" id="kko:Kkor_2186"/>
<evidence type="ECO:0000313" key="2">
    <source>
        <dbReference type="Proteomes" id="UP000001231"/>
    </source>
</evidence>
<reference evidence="1 2" key="1">
    <citation type="journal article" date="2009" name="Stand. Genomic Sci.">
        <title>Complete genome sequence of Kangiella koreensis type strain (SW-125).</title>
        <authorList>
            <person name="Han C."/>
            <person name="Sikorski J."/>
            <person name="Lapidus A."/>
            <person name="Nolan M."/>
            <person name="Glavina Del Rio T."/>
            <person name="Tice H."/>
            <person name="Cheng J.F."/>
            <person name="Lucas S."/>
            <person name="Chen F."/>
            <person name="Copeland A."/>
            <person name="Ivanova N."/>
            <person name="Mavromatis K."/>
            <person name="Ovchinnikova G."/>
            <person name="Pati A."/>
            <person name="Bruce D."/>
            <person name="Goodwin L."/>
            <person name="Pitluck S."/>
            <person name="Chen A."/>
            <person name="Palaniappan K."/>
            <person name="Land M."/>
            <person name="Hauser L."/>
            <person name="Chang Y.J."/>
            <person name="Jeffries C.D."/>
            <person name="Chain P."/>
            <person name="Saunders E."/>
            <person name="Brettin T."/>
            <person name="Goker M."/>
            <person name="Tindall B.J."/>
            <person name="Bristow J."/>
            <person name="Eisen J.A."/>
            <person name="Markowitz V."/>
            <person name="Hugenholtz P."/>
            <person name="Kyrpides N.C."/>
            <person name="Klenk H.P."/>
            <person name="Detter J.C."/>
        </authorList>
    </citation>
    <scope>NUCLEOTIDE SEQUENCE [LARGE SCALE GENOMIC DNA]</scope>
    <source>
        <strain evidence="2">DSM 16069 / KCTC 12182 / SW-125</strain>
    </source>
</reference>
<dbReference type="OrthoDB" id="10020282at2"/>
<dbReference type="HOGENOM" id="CLU_1641495_0_0_6"/>
<keyword evidence="2" id="KW-1185">Reference proteome</keyword>
<evidence type="ECO:0000313" key="1">
    <source>
        <dbReference type="EMBL" id="ACV27596.1"/>
    </source>
</evidence>
<sequence>MKTLLTLLVIAISIQAYFIFELSQEIKNIDMHVHENISQYELTNTSASSAYKHAVGPPLVTRSQSTTQETKKEDVQHPVENTTAELITNEAEALGRLELSEKATDTFNQFLGLSESSSLEQIQEVSGKLRHLSREDYQAVMRKLIIESNKGNINFDIAFIH</sequence>
<accession>C7R7R3</accession>
<dbReference type="EMBL" id="CP001707">
    <property type="protein sequence ID" value="ACV27596.1"/>
    <property type="molecule type" value="Genomic_DNA"/>
</dbReference>
<dbReference type="AlphaFoldDB" id="C7R7R3"/>
<dbReference type="Proteomes" id="UP000001231">
    <property type="component" value="Chromosome"/>
</dbReference>
<protein>
    <submittedName>
        <fullName evidence="1">Uncharacterized protein</fullName>
    </submittedName>
</protein>
<dbReference type="InParanoid" id="C7R7R3"/>
<dbReference type="STRING" id="523791.Kkor_2186"/>
<gene>
    <name evidence="1" type="ordered locus">Kkor_2186</name>
</gene>